<dbReference type="GO" id="GO:0022857">
    <property type="term" value="F:transmembrane transporter activity"/>
    <property type="evidence" value="ECO:0007669"/>
    <property type="project" value="UniProtKB-UniRule"/>
</dbReference>
<comment type="subcellular location">
    <subcellularLocation>
        <location evidence="1 7">Cell inner membrane</location>
        <topology evidence="1 7">Multi-pass membrane protein</topology>
    </subcellularLocation>
</comment>
<evidence type="ECO:0000256" key="4">
    <source>
        <dbReference type="ARBA" id="ARBA00022692"/>
    </source>
</evidence>
<feature type="transmembrane region" description="Helical" evidence="7">
    <location>
        <begin position="221"/>
        <end position="241"/>
    </location>
</feature>
<accession>A0AAW9YD82</accession>
<evidence type="ECO:0000256" key="5">
    <source>
        <dbReference type="ARBA" id="ARBA00022989"/>
    </source>
</evidence>
<dbReference type="RefSeq" id="WP_163148816.1">
    <property type="nucleotide sequence ID" value="NZ_JAAIKZ010000022.1"/>
</dbReference>
<dbReference type="GO" id="GO:0005886">
    <property type="term" value="C:plasma membrane"/>
    <property type="evidence" value="ECO:0007669"/>
    <property type="project" value="UniProtKB-SubCell"/>
</dbReference>
<feature type="transmembrane region" description="Helical" evidence="7">
    <location>
        <begin position="284"/>
        <end position="304"/>
    </location>
</feature>
<dbReference type="PANTHER" id="PTHR33362">
    <property type="entry name" value="SIALIC ACID TRAP TRANSPORTER PERMEASE PROTEIN SIAT-RELATED"/>
    <property type="match status" value="1"/>
</dbReference>
<dbReference type="Pfam" id="PF06808">
    <property type="entry name" value="DctM"/>
    <property type="match status" value="1"/>
</dbReference>
<comment type="similarity">
    <text evidence="7">Belongs to the TRAP transporter large permease family.</text>
</comment>
<evidence type="ECO:0000256" key="3">
    <source>
        <dbReference type="ARBA" id="ARBA00022519"/>
    </source>
</evidence>
<dbReference type="EMBL" id="JAAIKZ010000022">
    <property type="protein sequence ID" value="NEX75853.1"/>
    <property type="molecule type" value="Genomic_DNA"/>
</dbReference>
<evidence type="ECO:0000256" key="6">
    <source>
        <dbReference type="ARBA" id="ARBA00023136"/>
    </source>
</evidence>
<dbReference type="NCBIfam" id="TIGR00786">
    <property type="entry name" value="dctM"/>
    <property type="match status" value="1"/>
</dbReference>
<feature type="transmembrane region" description="Helical" evidence="7">
    <location>
        <begin position="310"/>
        <end position="330"/>
    </location>
</feature>
<evidence type="ECO:0000256" key="7">
    <source>
        <dbReference type="RuleBase" id="RU369079"/>
    </source>
</evidence>
<evidence type="ECO:0000256" key="2">
    <source>
        <dbReference type="ARBA" id="ARBA00022475"/>
    </source>
</evidence>
<dbReference type="AlphaFoldDB" id="A0AAW9YD82"/>
<feature type="transmembrane region" description="Helical" evidence="7">
    <location>
        <begin position="362"/>
        <end position="389"/>
    </location>
</feature>
<name>A0AAW9YD82_9GAMM</name>
<reference evidence="9 10" key="1">
    <citation type="submission" date="2020-02" db="EMBL/GenBank/DDBJ databases">
        <title>Genome sequencing of Aeromonas rivipollensis.</title>
        <authorList>
            <person name="Fono-Tamo Ubani E.K."/>
            <person name="Lekota K.E."/>
        </authorList>
    </citation>
    <scope>NUCLEOTIDE SEQUENCE [LARGE SCALE GENOMIC DNA]</scope>
    <source>
        <strain evidence="9 10">G87</strain>
    </source>
</reference>
<keyword evidence="2" id="KW-1003">Cell membrane</keyword>
<feature type="transmembrane region" description="Helical" evidence="7">
    <location>
        <begin position="401"/>
        <end position="425"/>
    </location>
</feature>
<keyword evidence="5 7" id="KW-1133">Transmembrane helix</keyword>
<dbReference type="InterPro" id="IPR010656">
    <property type="entry name" value="DctM"/>
</dbReference>
<feature type="transmembrane region" description="Helical" evidence="7">
    <location>
        <begin position="85"/>
        <end position="103"/>
    </location>
</feature>
<keyword evidence="4 7" id="KW-0812">Transmembrane</keyword>
<evidence type="ECO:0000259" key="8">
    <source>
        <dbReference type="Pfam" id="PF06808"/>
    </source>
</evidence>
<feature type="transmembrane region" description="Helical" evidence="7">
    <location>
        <begin position="141"/>
        <end position="168"/>
    </location>
</feature>
<gene>
    <name evidence="9" type="ORF">G4911_14105</name>
</gene>
<keyword evidence="3 7" id="KW-0997">Cell inner membrane</keyword>
<sequence>MDIAQQAILMLLGVFFVLLISGTPIAIVMVLAALVSIMPFIPLDSSIFIASQKIFAGLDSFALIALPFFIFAGNLMNRSGVAIKLIEFSKLLVGFIPGALALTNILGNMIFGAISGSAIASATAMGSTLGSYQRKEGYDPAFAAATNIASAPTGMLIPPSGLFIILSLVSGSSISALFMAGYLPGILMGIACMLVATYYAKKNNYPVTNFPGWKAAVRITLEAIPVLSMVIVVMGGILSGIFTATEASAVASLYSIILALCYRNNTIQDYWQVVIDTVRGSIPVLFMIAASGIMSWSFAFTGIPDLVSEFLGAIPNPILVLLLINIMLLFIGTFMDAAPAVLIFTPILLPVAKAMGIDPIHFGVIMVLNLSIGIITPPVGTLLFAGSAVGGVPVEAVIKKLIPYFVALFVVLMLVTFIPSLSMWLPQLFGLV</sequence>
<comment type="caution">
    <text evidence="9">The sequence shown here is derived from an EMBL/GenBank/DDBJ whole genome shotgun (WGS) entry which is preliminary data.</text>
</comment>
<dbReference type="InterPro" id="IPR004681">
    <property type="entry name" value="TRAP_DctM"/>
</dbReference>
<dbReference type="PIRSF" id="PIRSF006066">
    <property type="entry name" value="HI0050"/>
    <property type="match status" value="1"/>
</dbReference>
<evidence type="ECO:0000256" key="1">
    <source>
        <dbReference type="ARBA" id="ARBA00004429"/>
    </source>
</evidence>
<feature type="domain" description="TRAP C4-dicarboxylate transport system permease DctM subunit" evidence="8">
    <location>
        <begin position="12"/>
        <end position="420"/>
    </location>
</feature>
<proteinExistence type="inferred from homology"/>
<keyword evidence="7" id="KW-0813">Transport</keyword>
<dbReference type="Proteomes" id="UP000480681">
    <property type="component" value="Unassembled WGS sequence"/>
</dbReference>
<feature type="transmembrane region" description="Helical" evidence="7">
    <location>
        <begin position="337"/>
        <end position="356"/>
    </location>
</feature>
<evidence type="ECO:0000313" key="10">
    <source>
        <dbReference type="Proteomes" id="UP000480681"/>
    </source>
</evidence>
<protein>
    <recommendedName>
        <fullName evidence="7">TRAP transporter large permease protein</fullName>
    </recommendedName>
</protein>
<feature type="transmembrane region" description="Helical" evidence="7">
    <location>
        <begin position="7"/>
        <end position="34"/>
    </location>
</feature>
<keyword evidence="6 7" id="KW-0472">Membrane</keyword>
<dbReference type="PANTHER" id="PTHR33362:SF2">
    <property type="entry name" value="TRAP TRANSPORTER LARGE PERMEASE PROTEIN"/>
    <property type="match status" value="1"/>
</dbReference>
<feature type="transmembrane region" description="Helical" evidence="7">
    <location>
        <begin position="174"/>
        <end position="200"/>
    </location>
</feature>
<comment type="function">
    <text evidence="7">Part of the tripartite ATP-independent periplasmic (TRAP) transport system.</text>
</comment>
<feature type="transmembrane region" description="Helical" evidence="7">
    <location>
        <begin position="54"/>
        <end position="73"/>
    </location>
</feature>
<organism evidence="9 10">
    <name type="scientific">Aeromonas rivipollensis</name>
    <dbReference type="NCBI Taxonomy" id="948519"/>
    <lineage>
        <taxon>Bacteria</taxon>
        <taxon>Pseudomonadati</taxon>
        <taxon>Pseudomonadota</taxon>
        <taxon>Gammaproteobacteria</taxon>
        <taxon>Aeromonadales</taxon>
        <taxon>Aeromonadaceae</taxon>
        <taxon>Aeromonas</taxon>
    </lineage>
</organism>
<comment type="subunit">
    <text evidence="7">The complex comprises the extracytoplasmic solute receptor protein and the two transmembrane proteins.</text>
</comment>
<evidence type="ECO:0000313" key="9">
    <source>
        <dbReference type="EMBL" id="NEX75853.1"/>
    </source>
</evidence>